<accession>A0A8H3X3L3</accession>
<dbReference type="OrthoDB" id="10410642at2759"/>
<evidence type="ECO:0000313" key="1">
    <source>
        <dbReference type="EMBL" id="KAF0405617.1"/>
    </source>
</evidence>
<gene>
    <name evidence="1" type="ORF">F8M41_008912</name>
</gene>
<sequence>MRLRFSNSSQLFTTLDLYEYILDSGHILAAYACINGNIKLYNVTCDLQNKIVSSIKFKALLDSKTNITEIIYDKHKKISAFLREVLKELKEKNNNKIPSEDTLQTNFINETRIARLIDDNKNLRLREEALIVEKEA</sequence>
<dbReference type="Proteomes" id="UP000439903">
    <property type="component" value="Unassembled WGS sequence"/>
</dbReference>
<name>A0A8H3X3L3_GIGMA</name>
<comment type="caution">
    <text evidence="1">The sequence shown here is derived from an EMBL/GenBank/DDBJ whole genome shotgun (WGS) entry which is preliminary data.</text>
</comment>
<organism evidence="1 2">
    <name type="scientific">Gigaspora margarita</name>
    <dbReference type="NCBI Taxonomy" id="4874"/>
    <lineage>
        <taxon>Eukaryota</taxon>
        <taxon>Fungi</taxon>
        <taxon>Fungi incertae sedis</taxon>
        <taxon>Mucoromycota</taxon>
        <taxon>Glomeromycotina</taxon>
        <taxon>Glomeromycetes</taxon>
        <taxon>Diversisporales</taxon>
        <taxon>Gigasporaceae</taxon>
        <taxon>Gigaspora</taxon>
    </lineage>
</organism>
<proteinExistence type="predicted"/>
<keyword evidence="2" id="KW-1185">Reference proteome</keyword>
<dbReference type="EMBL" id="WTPW01001948">
    <property type="protein sequence ID" value="KAF0405617.1"/>
    <property type="molecule type" value="Genomic_DNA"/>
</dbReference>
<reference evidence="1 2" key="1">
    <citation type="journal article" date="2019" name="Environ. Microbiol.">
        <title>At the nexus of three kingdoms: the genome of the mycorrhizal fungus Gigaspora margarita provides insights into plant, endobacterial and fungal interactions.</title>
        <authorList>
            <person name="Venice F."/>
            <person name="Ghignone S."/>
            <person name="Salvioli di Fossalunga A."/>
            <person name="Amselem J."/>
            <person name="Novero M."/>
            <person name="Xianan X."/>
            <person name="Sedzielewska Toro K."/>
            <person name="Morin E."/>
            <person name="Lipzen A."/>
            <person name="Grigoriev I.V."/>
            <person name="Henrissat B."/>
            <person name="Martin F.M."/>
            <person name="Bonfante P."/>
        </authorList>
    </citation>
    <scope>NUCLEOTIDE SEQUENCE [LARGE SCALE GENOMIC DNA]</scope>
    <source>
        <strain evidence="1 2">BEG34</strain>
    </source>
</reference>
<protein>
    <submittedName>
        <fullName evidence="1">Uncharacterized protein</fullName>
    </submittedName>
</protein>
<evidence type="ECO:0000313" key="2">
    <source>
        <dbReference type="Proteomes" id="UP000439903"/>
    </source>
</evidence>
<dbReference type="AlphaFoldDB" id="A0A8H3X3L3"/>